<dbReference type="PANTHER" id="PTHR33371">
    <property type="entry name" value="INTERMEMBRANE PHOSPHOLIPID TRANSPORT SYSTEM BINDING PROTEIN MLAD-RELATED"/>
    <property type="match status" value="1"/>
</dbReference>
<dbReference type="AlphaFoldDB" id="A0A0A2E7S6"/>
<dbReference type="OrthoDB" id="9769132at2"/>
<dbReference type="Proteomes" id="UP000030103">
    <property type="component" value="Unassembled WGS sequence"/>
</dbReference>
<accession>A0A0A2E7S6</accession>
<name>A0A0A2E7S6_9PORP</name>
<dbReference type="Pfam" id="PF02470">
    <property type="entry name" value="MlaD"/>
    <property type="match status" value="1"/>
</dbReference>
<organism evidence="2 3">
    <name type="scientific">Porphyromonas macacae</name>
    <dbReference type="NCBI Taxonomy" id="28115"/>
    <lineage>
        <taxon>Bacteria</taxon>
        <taxon>Pseudomonadati</taxon>
        <taxon>Bacteroidota</taxon>
        <taxon>Bacteroidia</taxon>
        <taxon>Bacteroidales</taxon>
        <taxon>Porphyromonadaceae</taxon>
        <taxon>Porphyromonas</taxon>
    </lineage>
</organism>
<dbReference type="eggNOG" id="COG1463">
    <property type="taxonomic scope" value="Bacteria"/>
</dbReference>
<dbReference type="RefSeq" id="WP_036874302.1">
    <property type="nucleotide sequence ID" value="NZ_JRFA01000019.1"/>
</dbReference>
<proteinExistence type="predicted"/>
<keyword evidence="3" id="KW-1185">Reference proteome</keyword>
<dbReference type="InterPro" id="IPR052336">
    <property type="entry name" value="MlaD_Phospholipid_Transporter"/>
</dbReference>
<evidence type="ECO:0000313" key="3">
    <source>
        <dbReference type="Proteomes" id="UP000030103"/>
    </source>
</evidence>
<dbReference type="EMBL" id="JRFA01000019">
    <property type="protein sequence ID" value="KGN73702.1"/>
    <property type="molecule type" value="Genomic_DNA"/>
</dbReference>
<evidence type="ECO:0000259" key="1">
    <source>
        <dbReference type="Pfam" id="PF02470"/>
    </source>
</evidence>
<dbReference type="PANTHER" id="PTHR33371:SF4">
    <property type="entry name" value="INTERMEMBRANE PHOSPHOLIPID TRANSPORT SYSTEM BINDING PROTEIN MLAD"/>
    <property type="match status" value="1"/>
</dbReference>
<evidence type="ECO:0000313" key="2">
    <source>
        <dbReference type="EMBL" id="KGN73702.1"/>
    </source>
</evidence>
<dbReference type="InterPro" id="IPR003399">
    <property type="entry name" value="Mce/MlaD"/>
</dbReference>
<reference evidence="2 3" key="1">
    <citation type="submission" date="2014-09" db="EMBL/GenBank/DDBJ databases">
        <title>Draft Genome Sequence of Porphyromonas macacae COT-192_OH2859.</title>
        <authorList>
            <person name="Wallis C."/>
            <person name="Deusch O."/>
            <person name="O'Flynn C."/>
            <person name="Davis I."/>
            <person name="Horsfall A."/>
            <person name="Kirkwood N."/>
            <person name="Harris S."/>
            <person name="Eisen J.A."/>
            <person name="Coil D.A."/>
            <person name="Darling A.E."/>
            <person name="Jospin G."/>
            <person name="Alexiev A."/>
        </authorList>
    </citation>
    <scope>NUCLEOTIDE SEQUENCE [LARGE SCALE GENOMIC DNA]</scope>
    <source>
        <strain evidence="3">COT-192 OH2859</strain>
    </source>
</reference>
<protein>
    <recommendedName>
        <fullName evidence="1">Mce/MlaD domain-containing protein</fullName>
    </recommendedName>
</protein>
<gene>
    <name evidence="2" type="ORF">HQ47_07085</name>
</gene>
<dbReference type="STRING" id="28115.HQ47_07085"/>
<comment type="caution">
    <text evidence="2">The sequence shown here is derived from an EMBL/GenBank/DDBJ whole genome shotgun (WGS) entry which is preliminary data.</text>
</comment>
<feature type="domain" description="Mce/MlaD" evidence="1">
    <location>
        <begin position="37"/>
        <end position="106"/>
    </location>
</feature>
<sequence length="291" mass="32308">MRNINTLKIGILTLVALGLLFFGIKFLKGINIFSAETPYHTTFSKVNGLTVSTPILIEGYKVGVVRKMDFDFENNKGIRVELSINKRVKLPKDSKVRIKLNPLSGADLIIQLGKSPEFLEPGGELGAINMQTDLMAIAQEKILPMIDSLMPHIDSMVRGVNRQVNNPDIAEAIGYIRNTTKQIEELAKALRVTGERLPPVIANIEQVSDNAIKITNDIQNSDIKVLIKNIEETTNNLRLVTEQLKDSRGTAGKLLSDPGLYDRLNAMVNSADSLLSDIKKNPNRYVHFSVF</sequence>